<reference evidence="8 9" key="1">
    <citation type="submission" date="2020-07" db="EMBL/GenBank/DDBJ databases">
        <title>Telomere length de novo assembly of all 7 chromosomes of the fungus, Metarhizium brunneum, using a novel assembly pipeline.</title>
        <authorList>
            <person name="Saud z."/>
            <person name="Kortsinoglou A."/>
            <person name="Kouvelis V.N."/>
            <person name="Butt T.M."/>
        </authorList>
    </citation>
    <scope>NUCLEOTIDE SEQUENCE [LARGE SCALE GENOMIC DNA]</scope>
    <source>
        <strain evidence="8 9">4556</strain>
    </source>
</reference>
<keyword evidence="9" id="KW-1185">Reference proteome</keyword>
<dbReference type="Pfam" id="PF06985">
    <property type="entry name" value="HET"/>
    <property type="match status" value="1"/>
</dbReference>
<dbReference type="KEGG" id="mbrn:26246922"/>
<dbReference type="Gene3D" id="1.20.1720.10">
    <property type="entry name" value="Multidrug resistance protein D"/>
    <property type="match status" value="1"/>
</dbReference>
<feature type="transmembrane region" description="Helical" evidence="6">
    <location>
        <begin position="138"/>
        <end position="159"/>
    </location>
</feature>
<evidence type="ECO:0000313" key="9">
    <source>
        <dbReference type="Proteomes" id="UP000510686"/>
    </source>
</evidence>
<dbReference type="InterPro" id="IPR036259">
    <property type="entry name" value="MFS_trans_sf"/>
</dbReference>
<name>A0A7D5V486_9HYPO</name>
<feature type="transmembrane region" description="Helical" evidence="6">
    <location>
        <begin position="556"/>
        <end position="583"/>
    </location>
</feature>
<feature type="transmembrane region" description="Helical" evidence="6">
    <location>
        <begin position="478"/>
        <end position="502"/>
    </location>
</feature>
<feature type="transmembrane region" description="Helical" evidence="6">
    <location>
        <begin position="206"/>
        <end position="224"/>
    </location>
</feature>
<feature type="transmembrane region" description="Helical" evidence="6">
    <location>
        <begin position="171"/>
        <end position="194"/>
    </location>
</feature>
<dbReference type="PANTHER" id="PTHR23502:SF26">
    <property type="entry name" value="MAJOR FACILITATOR SUPERFAMILY (MFS) PROFILE DOMAIN-CONTAINING PROTEIN"/>
    <property type="match status" value="1"/>
</dbReference>
<dbReference type="Pfam" id="PF07690">
    <property type="entry name" value="MFS_1"/>
    <property type="match status" value="1"/>
</dbReference>
<evidence type="ECO:0000313" key="8">
    <source>
        <dbReference type="EMBL" id="QLI74038.1"/>
    </source>
</evidence>
<protein>
    <submittedName>
        <fullName evidence="8">Itaconate transport protein</fullName>
    </submittedName>
</protein>
<dbReference type="InterPro" id="IPR011701">
    <property type="entry name" value="MFS"/>
</dbReference>
<dbReference type="InterPro" id="IPR010730">
    <property type="entry name" value="HET"/>
</dbReference>
<accession>A0A7D5V486</accession>
<evidence type="ECO:0000259" key="7">
    <source>
        <dbReference type="PROSITE" id="PS50850"/>
    </source>
</evidence>
<evidence type="ECO:0000256" key="3">
    <source>
        <dbReference type="ARBA" id="ARBA00022692"/>
    </source>
</evidence>
<comment type="subcellular location">
    <subcellularLocation>
        <location evidence="1">Membrane</location>
        <topology evidence="1">Multi-pass membrane protein</topology>
    </subcellularLocation>
</comment>
<organism evidence="8 9">
    <name type="scientific">Metarhizium brunneum</name>
    <dbReference type="NCBI Taxonomy" id="500148"/>
    <lineage>
        <taxon>Eukaryota</taxon>
        <taxon>Fungi</taxon>
        <taxon>Dikarya</taxon>
        <taxon>Ascomycota</taxon>
        <taxon>Pezizomycotina</taxon>
        <taxon>Sordariomycetes</taxon>
        <taxon>Hypocreomycetidae</taxon>
        <taxon>Hypocreales</taxon>
        <taxon>Clavicipitaceae</taxon>
        <taxon>Metarhizium</taxon>
    </lineage>
</organism>
<dbReference type="GeneID" id="26246922"/>
<keyword evidence="5 6" id="KW-0472">Membrane</keyword>
<dbReference type="FunFam" id="1.20.1250.20:FF:000172">
    <property type="entry name" value="MFS multidrug resistance transporter"/>
    <property type="match status" value="1"/>
</dbReference>
<dbReference type="InterPro" id="IPR020846">
    <property type="entry name" value="MFS_dom"/>
</dbReference>
<dbReference type="AlphaFoldDB" id="A0A7D5V486"/>
<dbReference type="RefSeq" id="XP_065987794.1">
    <property type="nucleotide sequence ID" value="XM_066131863.1"/>
</dbReference>
<evidence type="ECO:0000256" key="4">
    <source>
        <dbReference type="ARBA" id="ARBA00022989"/>
    </source>
</evidence>
<feature type="transmembrane region" description="Helical" evidence="6">
    <location>
        <begin position="508"/>
        <end position="535"/>
    </location>
</feature>
<evidence type="ECO:0000256" key="5">
    <source>
        <dbReference type="ARBA" id="ARBA00023136"/>
    </source>
</evidence>
<dbReference type="EMBL" id="CP058938">
    <property type="protein sequence ID" value="QLI74038.1"/>
    <property type="molecule type" value="Genomic_DNA"/>
</dbReference>
<evidence type="ECO:0000256" key="6">
    <source>
        <dbReference type="SAM" id="Phobius"/>
    </source>
</evidence>
<feature type="transmembrane region" description="Helical" evidence="6">
    <location>
        <begin position="410"/>
        <end position="430"/>
    </location>
</feature>
<feature type="transmembrane region" description="Helical" evidence="6">
    <location>
        <begin position="295"/>
        <end position="314"/>
    </location>
</feature>
<dbReference type="OrthoDB" id="440553at2759"/>
<evidence type="ECO:0000256" key="2">
    <source>
        <dbReference type="ARBA" id="ARBA00022448"/>
    </source>
</evidence>
<feature type="transmembrane region" description="Helical" evidence="6">
    <location>
        <begin position="376"/>
        <end position="398"/>
    </location>
</feature>
<dbReference type="GO" id="GO:0022857">
    <property type="term" value="F:transmembrane transporter activity"/>
    <property type="evidence" value="ECO:0007669"/>
    <property type="project" value="InterPro"/>
</dbReference>
<dbReference type="Proteomes" id="UP000510686">
    <property type="component" value="Chromosome 7"/>
</dbReference>
<keyword evidence="2" id="KW-0813">Transport</keyword>
<evidence type="ECO:0000256" key="1">
    <source>
        <dbReference type="ARBA" id="ARBA00004141"/>
    </source>
</evidence>
<dbReference type="PROSITE" id="PS50850">
    <property type="entry name" value="MFS"/>
    <property type="match status" value="1"/>
</dbReference>
<keyword evidence="4 6" id="KW-1133">Transmembrane helix</keyword>
<sequence>MDGPEDANRGGTRASRRFTTLEGWREVQGGLLVAAGSTVAAMVPNPAYDPEWPLPEDAATDRTRQSRMYFSEKGGAWNHHGQAGLWPNGPTTYATVMKDEGAVQHGQLGVLAEGEGEDDLLEEDVNPPFHVFSRRRKWFIIVTIGVAGLFSGLSSNIYLPSLAAIAKDLQVSLGDVSLTITTYLVVQGVSPLFWGSLSDTLGRRPIYIYSFSVYIVSNIVLSLSPNFPVLLVFRGVQAAGSASTVSIGNGVIQDIATPDERGAFISFYQAIRNFSIAVGPVIGGLLANFLGFRSVFVFLLVTSSLVLATIAVFLPETLRTIAGNGSLRLSGIHQPLIRRFVKEKHALEEPDFMGPRPKVTLATFLRPLVLLGQKDILVSLVFGGTVYTVWSMVVASTTGLFKDLFQLNDLLLGLVFLPNGLGTIVGSAIAGKLMTREFVRSERIYLQRYPSATPPSKNKKDLPPNFPIEHARLRHAPWISALFIVATALYGFTVLPAAQLSIVARPGWIAVPLVLQFLIAATSNAVFAINTTLVADLCPGMGASATAINNLVRCGMGAVGVGLVDSMLGALGAAATFLGLGILTEGRPIDDLPNTFRDAISIAQRFAVRFLWIDALCIVQDSRADWEREATTMGRVYANALCNIAAASSDSPGGGLFRTRDPEELRPGLPTTLLQVLYFTEEQVFWECFVEQKCEAFPYGIPGSVSSKKRDMSNIIYSTQGHNAMSQQGCSISPQGLKTWNNLVQEYSRCEFTKTSDKLFALAGLASIFCDWSRDEYIAGLWKSNLAIQLCYSVWETKLKHPSEYRAPSWSWASLDEHIQFPGSLERATAHISILAANSRQSLTIRGHLSQATFEPKAQHLDGNVVLNINGRHVNACINPDTVDIKTQEVEMLTILTLLSYPTAERGAENPIEVECLVLEPVLTTATETYRRIGILNTYMREGLASLGVCIQKDNSGTLKDVTLSDVNLI</sequence>
<feature type="domain" description="Major facilitator superfamily (MFS) profile" evidence="7">
    <location>
        <begin position="140"/>
        <end position="593"/>
    </location>
</feature>
<keyword evidence="3 6" id="KW-0812">Transmembrane</keyword>
<gene>
    <name evidence="8" type="primary">ITP1_4</name>
    <name evidence="8" type="ORF">G6M90_00g112600</name>
</gene>
<proteinExistence type="predicted"/>
<dbReference type="GO" id="GO:0005886">
    <property type="term" value="C:plasma membrane"/>
    <property type="evidence" value="ECO:0007669"/>
    <property type="project" value="TreeGrafter"/>
</dbReference>
<dbReference type="SUPFAM" id="SSF103473">
    <property type="entry name" value="MFS general substrate transporter"/>
    <property type="match status" value="1"/>
</dbReference>
<dbReference type="PANTHER" id="PTHR23502">
    <property type="entry name" value="MAJOR FACILITATOR SUPERFAMILY"/>
    <property type="match status" value="1"/>
</dbReference>